<name>J3NR21_GAET3</name>
<organism evidence="2">
    <name type="scientific">Gaeumannomyces tritici (strain R3-111a-1)</name>
    <name type="common">Wheat and barley take-all root rot fungus</name>
    <name type="synonym">Gaeumannomyces graminis var. tritici</name>
    <dbReference type="NCBI Taxonomy" id="644352"/>
    <lineage>
        <taxon>Eukaryota</taxon>
        <taxon>Fungi</taxon>
        <taxon>Dikarya</taxon>
        <taxon>Ascomycota</taxon>
        <taxon>Pezizomycotina</taxon>
        <taxon>Sordariomycetes</taxon>
        <taxon>Sordariomycetidae</taxon>
        <taxon>Magnaporthales</taxon>
        <taxon>Magnaporthaceae</taxon>
        <taxon>Gaeumannomyces</taxon>
    </lineage>
</organism>
<dbReference type="EMBL" id="GL385396">
    <property type="protein sequence ID" value="EJT78627.1"/>
    <property type="molecule type" value="Genomic_DNA"/>
</dbReference>
<proteinExistence type="predicted"/>
<keyword evidence="4" id="KW-1185">Reference proteome</keyword>
<reference evidence="3" key="4">
    <citation type="journal article" date="2015" name="G3 (Bethesda)">
        <title>Genome sequences of three phytopathogenic species of the Magnaporthaceae family of fungi.</title>
        <authorList>
            <person name="Okagaki L.H."/>
            <person name="Nunes C.C."/>
            <person name="Sailsbery J."/>
            <person name="Clay B."/>
            <person name="Brown D."/>
            <person name="John T."/>
            <person name="Oh Y."/>
            <person name="Young N."/>
            <person name="Fitzgerald M."/>
            <person name="Haas B.J."/>
            <person name="Zeng Q."/>
            <person name="Young S."/>
            <person name="Adiconis X."/>
            <person name="Fan L."/>
            <person name="Levin J.Z."/>
            <person name="Mitchell T.K."/>
            <person name="Okubara P.A."/>
            <person name="Farman M.L."/>
            <person name="Kohn L.M."/>
            <person name="Birren B."/>
            <person name="Ma L.-J."/>
            <person name="Dean R.A."/>
        </authorList>
    </citation>
    <scope>NUCLEOTIDE SEQUENCE</scope>
    <source>
        <strain evidence="3">R3-111a-1</strain>
    </source>
</reference>
<dbReference type="GeneID" id="20344184"/>
<dbReference type="RefSeq" id="XP_009219772.1">
    <property type="nucleotide sequence ID" value="XM_009221508.1"/>
</dbReference>
<evidence type="ECO:0000313" key="4">
    <source>
        <dbReference type="Proteomes" id="UP000006039"/>
    </source>
</evidence>
<reference evidence="2" key="2">
    <citation type="submission" date="2010-07" db="EMBL/GenBank/DDBJ databases">
        <authorList>
            <consortium name="The Broad Institute Genome Sequencing Platform"/>
            <consortium name="Broad Institute Genome Sequencing Center for Infectious Disease"/>
            <person name="Ma L.-J."/>
            <person name="Dead R."/>
            <person name="Young S."/>
            <person name="Zeng Q."/>
            <person name="Koehrsen M."/>
            <person name="Alvarado L."/>
            <person name="Berlin A."/>
            <person name="Chapman S.B."/>
            <person name="Chen Z."/>
            <person name="Freedman E."/>
            <person name="Gellesch M."/>
            <person name="Goldberg J."/>
            <person name="Griggs A."/>
            <person name="Gujja S."/>
            <person name="Heilman E.R."/>
            <person name="Heiman D."/>
            <person name="Hepburn T."/>
            <person name="Howarth C."/>
            <person name="Jen D."/>
            <person name="Larson L."/>
            <person name="Mehta T."/>
            <person name="Neiman D."/>
            <person name="Pearson M."/>
            <person name="Roberts A."/>
            <person name="Saif S."/>
            <person name="Shea T."/>
            <person name="Shenoy N."/>
            <person name="Sisk P."/>
            <person name="Stolte C."/>
            <person name="Sykes S."/>
            <person name="Walk T."/>
            <person name="White J."/>
            <person name="Yandava C."/>
            <person name="Haas B."/>
            <person name="Nusbaum C."/>
            <person name="Birren B."/>
        </authorList>
    </citation>
    <scope>NUCLEOTIDE SEQUENCE</scope>
    <source>
        <strain evidence="2">R3-111a-1</strain>
    </source>
</reference>
<dbReference type="VEuPathDB" id="FungiDB:GGTG_03726"/>
<gene>
    <name evidence="3" type="primary">20344184</name>
    <name evidence="2" type="ORF">GGTG_03726</name>
</gene>
<feature type="compositionally biased region" description="Gly residues" evidence="1">
    <location>
        <begin position="84"/>
        <end position="94"/>
    </location>
</feature>
<evidence type="ECO:0000313" key="3">
    <source>
        <dbReference type="EnsemblFungi" id="EJT78627"/>
    </source>
</evidence>
<protein>
    <submittedName>
        <fullName evidence="2 3">Uncharacterized protein</fullName>
    </submittedName>
</protein>
<reference evidence="4" key="1">
    <citation type="submission" date="2010-07" db="EMBL/GenBank/DDBJ databases">
        <title>The genome sequence of Gaeumannomyces graminis var. tritici strain R3-111a-1.</title>
        <authorList>
            <consortium name="The Broad Institute Genome Sequencing Platform"/>
            <person name="Ma L.-J."/>
            <person name="Dead R."/>
            <person name="Young S."/>
            <person name="Zeng Q."/>
            <person name="Koehrsen M."/>
            <person name="Alvarado L."/>
            <person name="Berlin A."/>
            <person name="Chapman S.B."/>
            <person name="Chen Z."/>
            <person name="Freedman E."/>
            <person name="Gellesch M."/>
            <person name="Goldberg J."/>
            <person name="Griggs A."/>
            <person name="Gujja S."/>
            <person name="Heilman E.R."/>
            <person name="Heiman D."/>
            <person name="Hepburn T."/>
            <person name="Howarth C."/>
            <person name="Jen D."/>
            <person name="Larson L."/>
            <person name="Mehta T."/>
            <person name="Neiman D."/>
            <person name="Pearson M."/>
            <person name="Roberts A."/>
            <person name="Saif S."/>
            <person name="Shea T."/>
            <person name="Shenoy N."/>
            <person name="Sisk P."/>
            <person name="Stolte C."/>
            <person name="Sykes S."/>
            <person name="Walk T."/>
            <person name="White J."/>
            <person name="Yandava C."/>
            <person name="Haas B."/>
            <person name="Nusbaum C."/>
            <person name="Birren B."/>
        </authorList>
    </citation>
    <scope>NUCLEOTIDE SEQUENCE [LARGE SCALE GENOMIC DNA]</scope>
    <source>
        <strain evidence="4">R3-111a-1</strain>
    </source>
</reference>
<dbReference type="AlphaFoldDB" id="J3NR21"/>
<dbReference type="Proteomes" id="UP000006039">
    <property type="component" value="Unassembled WGS sequence"/>
</dbReference>
<feature type="region of interest" description="Disordered" evidence="1">
    <location>
        <begin position="1"/>
        <end position="53"/>
    </location>
</feature>
<accession>J3NR21</accession>
<evidence type="ECO:0000313" key="2">
    <source>
        <dbReference type="EMBL" id="EJT78627.1"/>
    </source>
</evidence>
<evidence type="ECO:0000256" key="1">
    <source>
        <dbReference type="SAM" id="MobiDB-lite"/>
    </source>
</evidence>
<dbReference type="HOGENOM" id="CLU_2197152_0_0_1"/>
<sequence>MAERWSRSWSASPAGCRLGNQGKSDARPRGAVGNGWWEHADGNTGLGPTGRCHTSNGMVWSRIDVGGSAASMAPKPMAERPGREGGSAGQGPGAGVTVLRQRSGPARG</sequence>
<reference evidence="2" key="3">
    <citation type="submission" date="2010-09" db="EMBL/GenBank/DDBJ databases">
        <title>Annotation of Gaeumannomyces graminis var. tritici R3-111a-1.</title>
        <authorList>
            <consortium name="The Broad Institute Genome Sequencing Platform"/>
            <person name="Ma L.-J."/>
            <person name="Dead R."/>
            <person name="Young S.K."/>
            <person name="Zeng Q."/>
            <person name="Gargeya S."/>
            <person name="Fitzgerald M."/>
            <person name="Haas B."/>
            <person name="Abouelleil A."/>
            <person name="Alvarado L."/>
            <person name="Arachchi H.M."/>
            <person name="Berlin A."/>
            <person name="Brown A."/>
            <person name="Chapman S.B."/>
            <person name="Chen Z."/>
            <person name="Dunbar C."/>
            <person name="Freedman E."/>
            <person name="Gearin G."/>
            <person name="Gellesch M."/>
            <person name="Goldberg J."/>
            <person name="Griggs A."/>
            <person name="Gujja S."/>
            <person name="Heiman D."/>
            <person name="Howarth C."/>
            <person name="Larson L."/>
            <person name="Lui A."/>
            <person name="MacDonald P.J.P."/>
            <person name="Mehta T."/>
            <person name="Montmayeur A."/>
            <person name="Murphy C."/>
            <person name="Neiman D."/>
            <person name="Pearson M."/>
            <person name="Priest M."/>
            <person name="Roberts A."/>
            <person name="Saif S."/>
            <person name="Shea T."/>
            <person name="Shenoy N."/>
            <person name="Sisk P."/>
            <person name="Stolte C."/>
            <person name="Sykes S."/>
            <person name="Yandava C."/>
            <person name="Wortman J."/>
            <person name="Nusbaum C."/>
            <person name="Birren B."/>
        </authorList>
    </citation>
    <scope>NUCLEOTIDE SEQUENCE</scope>
    <source>
        <strain evidence="2">R3-111a-1</strain>
    </source>
</reference>
<reference evidence="3" key="5">
    <citation type="submission" date="2018-04" db="UniProtKB">
        <authorList>
            <consortium name="EnsemblFungi"/>
        </authorList>
    </citation>
    <scope>IDENTIFICATION</scope>
    <source>
        <strain evidence="3">R3-111a-1</strain>
    </source>
</reference>
<feature type="region of interest" description="Disordered" evidence="1">
    <location>
        <begin position="67"/>
        <end position="108"/>
    </location>
</feature>
<dbReference type="EnsemblFungi" id="EJT78627">
    <property type="protein sequence ID" value="EJT78627"/>
    <property type="gene ID" value="GGTG_03726"/>
</dbReference>